<protein>
    <recommendedName>
        <fullName evidence="1">IclR-ED domain-containing protein</fullName>
    </recommendedName>
</protein>
<evidence type="ECO:0000313" key="2">
    <source>
        <dbReference type="EMBL" id="GAF83518.1"/>
    </source>
</evidence>
<dbReference type="Gene3D" id="3.30.450.40">
    <property type="match status" value="1"/>
</dbReference>
<dbReference type="InterPro" id="IPR050707">
    <property type="entry name" value="HTH_MetabolicPath_Reg"/>
</dbReference>
<dbReference type="PANTHER" id="PTHR30136:SF35">
    <property type="entry name" value="HTH-TYPE TRANSCRIPTIONAL REGULATOR RV1719"/>
    <property type="match status" value="1"/>
</dbReference>
<evidence type="ECO:0000259" key="1">
    <source>
        <dbReference type="PROSITE" id="PS51078"/>
    </source>
</evidence>
<accession>X0SR00</accession>
<dbReference type="InterPro" id="IPR014757">
    <property type="entry name" value="Tscrpt_reg_IclR_C"/>
</dbReference>
<reference evidence="2" key="1">
    <citation type="journal article" date="2014" name="Front. Microbiol.">
        <title>High frequency of phylogenetically diverse reductive dehalogenase-homologous genes in deep subseafloor sedimentary metagenomes.</title>
        <authorList>
            <person name="Kawai M."/>
            <person name="Futagami T."/>
            <person name="Toyoda A."/>
            <person name="Takaki Y."/>
            <person name="Nishi S."/>
            <person name="Hori S."/>
            <person name="Arai W."/>
            <person name="Tsubouchi T."/>
            <person name="Morono Y."/>
            <person name="Uchiyama I."/>
            <person name="Ito T."/>
            <person name="Fujiyama A."/>
            <person name="Inagaki F."/>
            <person name="Takami H."/>
        </authorList>
    </citation>
    <scope>NUCLEOTIDE SEQUENCE</scope>
    <source>
        <strain evidence="2">Expedition CK06-06</strain>
    </source>
</reference>
<dbReference type="GO" id="GO:0045892">
    <property type="term" value="P:negative regulation of DNA-templated transcription"/>
    <property type="evidence" value="ECO:0007669"/>
    <property type="project" value="TreeGrafter"/>
</dbReference>
<dbReference type="InterPro" id="IPR029016">
    <property type="entry name" value="GAF-like_dom_sf"/>
</dbReference>
<dbReference type="Pfam" id="PF01614">
    <property type="entry name" value="IclR_C"/>
    <property type="match status" value="1"/>
</dbReference>
<dbReference type="EMBL" id="BARS01000861">
    <property type="protein sequence ID" value="GAF83518.1"/>
    <property type="molecule type" value="Genomic_DNA"/>
</dbReference>
<feature type="domain" description="IclR-ED" evidence="1">
    <location>
        <begin position="1"/>
        <end position="117"/>
    </location>
</feature>
<dbReference type="GO" id="GO:0003677">
    <property type="term" value="F:DNA binding"/>
    <property type="evidence" value="ECO:0007669"/>
    <property type="project" value="TreeGrafter"/>
</dbReference>
<name>X0SR00_9ZZZZ</name>
<gene>
    <name evidence="2" type="ORF">S01H1_01885</name>
</gene>
<comment type="caution">
    <text evidence="2">The sequence shown here is derived from an EMBL/GenBank/DDBJ whole genome shotgun (WGS) entry which is preliminary data.</text>
</comment>
<dbReference type="SUPFAM" id="SSF55781">
    <property type="entry name" value="GAF domain-like"/>
    <property type="match status" value="1"/>
</dbReference>
<dbReference type="PANTHER" id="PTHR30136">
    <property type="entry name" value="HELIX-TURN-HELIX TRANSCRIPTIONAL REGULATOR, ICLR FAMILY"/>
    <property type="match status" value="1"/>
</dbReference>
<sequence>RPEFALGKALLSQLSDAEIDKILSQNKLKKFTRFSCVNKEEYKKVIERTRQYGIALDREEYIEGICAFAVPLNINRPDSQAAIWAVGLKRQVADEVIRRYSEFLKEIAKKIEIRFSLG</sequence>
<feature type="non-terminal residue" evidence="2">
    <location>
        <position position="1"/>
    </location>
</feature>
<dbReference type="GO" id="GO:0003700">
    <property type="term" value="F:DNA-binding transcription factor activity"/>
    <property type="evidence" value="ECO:0007669"/>
    <property type="project" value="TreeGrafter"/>
</dbReference>
<organism evidence="2">
    <name type="scientific">marine sediment metagenome</name>
    <dbReference type="NCBI Taxonomy" id="412755"/>
    <lineage>
        <taxon>unclassified sequences</taxon>
        <taxon>metagenomes</taxon>
        <taxon>ecological metagenomes</taxon>
    </lineage>
</organism>
<dbReference type="PROSITE" id="PS51078">
    <property type="entry name" value="ICLR_ED"/>
    <property type="match status" value="1"/>
</dbReference>
<proteinExistence type="predicted"/>
<dbReference type="AlphaFoldDB" id="X0SR00"/>